<dbReference type="PANTHER" id="PTHR38688:SF1">
    <property type="entry name" value="FAD_NAD(P)-BINDING DOMAIN-CONTAINING PROTEIN"/>
    <property type="match status" value="1"/>
</dbReference>
<accession>A0ABY3U0D4</accession>
<dbReference type="SUPFAM" id="SSF51971">
    <property type="entry name" value="Nucleotide-binding domain"/>
    <property type="match status" value="1"/>
</dbReference>
<organism evidence="1 2">
    <name type="scientific">Mycolicibacillus parakoreensis</name>
    <dbReference type="NCBI Taxonomy" id="1069221"/>
    <lineage>
        <taxon>Bacteria</taxon>
        <taxon>Bacillati</taxon>
        <taxon>Actinomycetota</taxon>
        <taxon>Actinomycetes</taxon>
        <taxon>Mycobacteriales</taxon>
        <taxon>Mycobacteriaceae</taxon>
        <taxon>Mycolicibacillus</taxon>
    </lineage>
</organism>
<dbReference type="EMBL" id="CP092365">
    <property type="protein sequence ID" value="ULN52116.1"/>
    <property type="molecule type" value="Genomic_DNA"/>
</dbReference>
<gene>
    <name evidence="1" type="ORF">MIU77_14825</name>
</gene>
<dbReference type="Proteomes" id="UP001055200">
    <property type="component" value="Chromosome"/>
</dbReference>
<name>A0ABY3U0D4_9MYCO</name>
<evidence type="ECO:0000313" key="2">
    <source>
        <dbReference type="Proteomes" id="UP001055200"/>
    </source>
</evidence>
<reference evidence="1" key="1">
    <citation type="submission" date="2022-08" db="EMBL/GenBank/DDBJ databases">
        <title>Complete genome sequence of 14 non-tuberculosis mycobacteria type-strains.</title>
        <authorList>
            <person name="Igarashi Y."/>
            <person name="Osugi A."/>
            <person name="Mitarai S."/>
        </authorList>
    </citation>
    <scope>NUCLEOTIDE SEQUENCE</scope>
    <source>
        <strain evidence="1">DSM 45575</strain>
    </source>
</reference>
<dbReference type="InterPro" id="IPR036188">
    <property type="entry name" value="FAD/NAD-bd_sf"/>
</dbReference>
<dbReference type="PANTHER" id="PTHR38688">
    <property type="entry name" value="PYR_REDOX_2 DOMAIN-CONTAINING PROTEIN"/>
    <property type="match status" value="1"/>
</dbReference>
<sequence length="355" mass="38433">MSNYRWAVVGAGPAGIAAVGRLLDHGVAASAIVWIDPQFTVGDFGAKWRAVPSNTTVGHFLDYLTASPAFGFSAACGFALSALDPQQTCTLAVVAEPLQWITERLGERVRTLRTVVTGLTLRDRRWTLQTETTETTETTDAGRAGAITADNVVLAIGSVPTTLADITVPEIPVETVLDPHKLAGQALDGATVGVFGSSHSAMIALPNLLDTPVATVINFYRSPLRYAVALDDWTVYDDTGLKGRAACWARENIDGVHPERLRRCHVDDPAFDALLRRCDRVVHTVGFRPRTIPSTPPTPDYDPATGILAPGLFGLGIAFPEYWVDPLGSGQYRVGLRKFMQRLETVLPLWLRYGP</sequence>
<dbReference type="InterPro" id="IPR053275">
    <property type="entry name" value="Agnestin_monoxygenase"/>
</dbReference>
<dbReference type="Gene3D" id="3.50.50.60">
    <property type="entry name" value="FAD/NAD(P)-binding domain"/>
    <property type="match status" value="1"/>
</dbReference>
<protein>
    <submittedName>
        <fullName evidence="1">FAD/NAD(P)-binding protein</fullName>
    </submittedName>
</protein>
<evidence type="ECO:0000313" key="1">
    <source>
        <dbReference type="EMBL" id="ULN52116.1"/>
    </source>
</evidence>
<dbReference type="PRINTS" id="PR00368">
    <property type="entry name" value="FADPNR"/>
</dbReference>
<proteinExistence type="predicted"/>
<keyword evidence="2" id="KW-1185">Reference proteome</keyword>
<dbReference type="PRINTS" id="PR00411">
    <property type="entry name" value="PNDRDTASEI"/>
</dbReference>
<dbReference type="RefSeq" id="WP_240170394.1">
    <property type="nucleotide sequence ID" value="NZ_CP092365.1"/>
</dbReference>